<dbReference type="AlphaFoldDB" id="A0A927QY73"/>
<dbReference type="Gene3D" id="1.10.1740.10">
    <property type="match status" value="1"/>
</dbReference>
<sequence length="418" mass="45798">MEIDGDGADLLRRLAPQVLATLVRRHGNFDACEDAVQDALLAAAMQWPAEGVPDSPRGWLTTVAARRLTDQYRSELARRRREVATAARLPADKQWVPGPDAERPEDQDDTLRLLFLCCHPSLSPPAQAALTLRAVGGLTTQQIANAFLTSESTMAQRIRRAKQRIKASGIPFQLPPERELPDRLRVVLHVLYLIFNEGYTATSGPQLQRGELTGEAIRLTREVHRRRPAAGEVAGLLALMLLTDARRAARTRSDGTLIPLSEQDRGRWDQVAIREGISLLTSTLPRGPAGPYQLQAAIAAVHAEASRAEDTDWLQILALYDLLQQVSPSPVVALNRIVAVAMVHGPQAALGLLGGLATDDRLAGQHRLEATRAHLLEMAGDHTAAHSCYRLAARRTASLLERRYLEDRAARLVAGQAR</sequence>
<feature type="domain" description="RNA polymerase sigma-70 region 2" evidence="5">
    <location>
        <begin position="10"/>
        <end position="75"/>
    </location>
</feature>
<dbReference type="InterPro" id="IPR014284">
    <property type="entry name" value="RNA_pol_sigma-70_dom"/>
</dbReference>
<accession>A0A927QY73</accession>
<keyword evidence="4" id="KW-0804">Transcription</keyword>
<dbReference type="PANTHER" id="PTHR47756:SF2">
    <property type="entry name" value="BLL6612 PROTEIN"/>
    <property type="match status" value="1"/>
</dbReference>
<feature type="domain" description="DUF6596" evidence="7">
    <location>
        <begin position="183"/>
        <end position="282"/>
    </location>
</feature>
<evidence type="ECO:0000256" key="4">
    <source>
        <dbReference type="ARBA" id="ARBA00023163"/>
    </source>
</evidence>
<dbReference type="Pfam" id="PF20239">
    <property type="entry name" value="DUF6596"/>
    <property type="match status" value="1"/>
</dbReference>
<keyword evidence="3" id="KW-0731">Sigma factor</keyword>
<evidence type="ECO:0000256" key="2">
    <source>
        <dbReference type="ARBA" id="ARBA00023015"/>
    </source>
</evidence>
<dbReference type="InterPro" id="IPR007627">
    <property type="entry name" value="RNA_pol_sigma70_r2"/>
</dbReference>
<evidence type="ECO:0000259" key="7">
    <source>
        <dbReference type="Pfam" id="PF20239"/>
    </source>
</evidence>
<evidence type="ECO:0000256" key="1">
    <source>
        <dbReference type="ARBA" id="ARBA00010641"/>
    </source>
</evidence>
<protein>
    <submittedName>
        <fullName evidence="8">RNA polymerase sigma factor (Sigma-70 family)</fullName>
    </submittedName>
</protein>
<evidence type="ECO:0000256" key="3">
    <source>
        <dbReference type="ARBA" id="ARBA00023082"/>
    </source>
</evidence>
<evidence type="ECO:0000259" key="6">
    <source>
        <dbReference type="Pfam" id="PF08281"/>
    </source>
</evidence>
<dbReference type="GO" id="GO:0016987">
    <property type="term" value="F:sigma factor activity"/>
    <property type="evidence" value="ECO:0007669"/>
    <property type="project" value="UniProtKB-KW"/>
</dbReference>
<keyword evidence="2" id="KW-0805">Transcription regulation</keyword>
<dbReference type="GO" id="GO:0003677">
    <property type="term" value="F:DNA binding"/>
    <property type="evidence" value="ECO:0007669"/>
    <property type="project" value="InterPro"/>
</dbReference>
<dbReference type="Pfam" id="PF08281">
    <property type="entry name" value="Sigma70_r4_2"/>
    <property type="match status" value="1"/>
</dbReference>
<organism evidence="8 9">
    <name type="scientific">Plantactinospora soyae</name>
    <dbReference type="NCBI Taxonomy" id="1544732"/>
    <lineage>
        <taxon>Bacteria</taxon>
        <taxon>Bacillati</taxon>
        <taxon>Actinomycetota</taxon>
        <taxon>Actinomycetes</taxon>
        <taxon>Micromonosporales</taxon>
        <taxon>Micromonosporaceae</taxon>
        <taxon>Plantactinospora</taxon>
    </lineage>
</organism>
<evidence type="ECO:0000313" key="8">
    <source>
        <dbReference type="EMBL" id="MBE1487547.1"/>
    </source>
</evidence>
<name>A0A927QY73_9ACTN</name>
<comment type="caution">
    <text evidence="8">The sequence shown here is derived from an EMBL/GenBank/DDBJ whole genome shotgun (WGS) entry which is preliminary data.</text>
</comment>
<dbReference type="Proteomes" id="UP000649753">
    <property type="component" value="Unassembled WGS sequence"/>
</dbReference>
<reference evidence="8" key="1">
    <citation type="submission" date="2020-10" db="EMBL/GenBank/DDBJ databases">
        <title>Sequencing the genomes of 1000 actinobacteria strains.</title>
        <authorList>
            <person name="Klenk H.-P."/>
        </authorList>
    </citation>
    <scope>NUCLEOTIDE SEQUENCE</scope>
    <source>
        <strain evidence="8">DSM 46832</strain>
    </source>
</reference>
<dbReference type="InterPro" id="IPR013325">
    <property type="entry name" value="RNA_pol_sigma_r2"/>
</dbReference>
<proteinExistence type="inferred from homology"/>
<dbReference type="SUPFAM" id="SSF88946">
    <property type="entry name" value="Sigma2 domain of RNA polymerase sigma factors"/>
    <property type="match status" value="1"/>
</dbReference>
<dbReference type="NCBIfam" id="TIGR02937">
    <property type="entry name" value="sigma70-ECF"/>
    <property type="match status" value="1"/>
</dbReference>
<dbReference type="Pfam" id="PF04542">
    <property type="entry name" value="Sigma70_r2"/>
    <property type="match status" value="1"/>
</dbReference>
<dbReference type="InterPro" id="IPR013249">
    <property type="entry name" value="RNA_pol_sigma70_r4_t2"/>
</dbReference>
<dbReference type="PANTHER" id="PTHR47756">
    <property type="entry name" value="BLL6612 PROTEIN-RELATED"/>
    <property type="match status" value="1"/>
</dbReference>
<dbReference type="InterPro" id="IPR036388">
    <property type="entry name" value="WH-like_DNA-bd_sf"/>
</dbReference>
<dbReference type="RefSeq" id="WP_192767372.1">
    <property type="nucleotide sequence ID" value="NZ_JADBEB010000001.1"/>
</dbReference>
<dbReference type="InterPro" id="IPR046531">
    <property type="entry name" value="DUF6596"/>
</dbReference>
<comment type="similarity">
    <text evidence="1">Belongs to the sigma-70 factor family. ECF subfamily.</text>
</comment>
<evidence type="ECO:0000259" key="5">
    <source>
        <dbReference type="Pfam" id="PF04542"/>
    </source>
</evidence>
<evidence type="ECO:0000313" key="9">
    <source>
        <dbReference type="Proteomes" id="UP000649753"/>
    </source>
</evidence>
<dbReference type="GO" id="GO:0006352">
    <property type="term" value="P:DNA-templated transcription initiation"/>
    <property type="evidence" value="ECO:0007669"/>
    <property type="project" value="InterPro"/>
</dbReference>
<dbReference type="Gene3D" id="1.10.10.10">
    <property type="entry name" value="Winged helix-like DNA-binding domain superfamily/Winged helix DNA-binding domain"/>
    <property type="match status" value="1"/>
</dbReference>
<gene>
    <name evidence="8" type="ORF">H4W31_003185</name>
</gene>
<feature type="domain" description="RNA polymerase sigma factor 70 region 4 type 2" evidence="6">
    <location>
        <begin position="113"/>
        <end position="165"/>
    </location>
</feature>
<dbReference type="InterPro" id="IPR013324">
    <property type="entry name" value="RNA_pol_sigma_r3/r4-like"/>
</dbReference>
<dbReference type="EMBL" id="JADBEB010000001">
    <property type="protein sequence ID" value="MBE1487547.1"/>
    <property type="molecule type" value="Genomic_DNA"/>
</dbReference>
<dbReference type="SUPFAM" id="SSF88659">
    <property type="entry name" value="Sigma3 and sigma4 domains of RNA polymerase sigma factors"/>
    <property type="match status" value="1"/>
</dbReference>
<keyword evidence="9" id="KW-1185">Reference proteome</keyword>